<gene>
    <name evidence="6" type="ORF">ACFQ16_02430</name>
</gene>
<protein>
    <submittedName>
        <fullName evidence="6">IclR family transcriptional regulator</fullName>
    </submittedName>
</protein>
<evidence type="ECO:0000256" key="1">
    <source>
        <dbReference type="ARBA" id="ARBA00023015"/>
    </source>
</evidence>
<dbReference type="Proteomes" id="UP001597018">
    <property type="component" value="Unassembled WGS sequence"/>
</dbReference>
<dbReference type="InterPro" id="IPR050707">
    <property type="entry name" value="HTH_MetabolicPath_Reg"/>
</dbReference>
<dbReference type="InterPro" id="IPR014757">
    <property type="entry name" value="Tscrpt_reg_IclR_C"/>
</dbReference>
<evidence type="ECO:0000256" key="3">
    <source>
        <dbReference type="ARBA" id="ARBA00023163"/>
    </source>
</evidence>
<dbReference type="RefSeq" id="WP_263249730.1">
    <property type="nucleotide sequence ID" value="NZ_BAABLT010000022.1"/>
</dbReference>
<keyword evidence="7" id="KW-1185">Reference proteome</keyword>
<dbReference type="PANTHER" id="PTHR30136:SF35">
    <property type="entry name" value="HTH-TYPE TRANSCRIPTIONAL REGULATOR RV1719"/>
    <property type="match status" value="1"/>
</dbReference>
<feature type="domain" description="HTH iclR-type" evidence="4">
    <location>
        <begin position="4"/>
        <end position="64"/>
    </location>
</feature>
<dbReference type="Pfam" id="PF01614">
    <property type="entry name" value="IclR_C"/>
    <property type="match status" value="1"/>
</dbReference>
<dbReference type="Gene3D" id="1.10.10.10">
    <property type="entry name" value="Winged helix-like DNA-binding domain superfamily/Winged helix DNA-binding domain"/>
    <property type="match status" value="1"/>
</dbReference>
<dbReference type="SUPFAM" id="SSF46785">
    <property type="entry name" value="Winged helix' DNA-binding domain"/>
    <property type="match status" value="1"/>
</dbReference>
<feature type="domain" description="IclR-ED" evidence="5">
    <location>
        <begin position="65"/>
        <end position="243"/>
    </location>
</feature>
<evidence type="ECO:0000313" key="6">
    <source>
        <dbReference type="EMBL" id="MFD0918589.1"/>
    </source>
</evidence>
<dbReference type="PROSITE" id="PS51078">
    <property type="entry name" value="ICLR_ED"/>
    <property type="match status" value="1"/>
</dbReference>
<dbReference type="Pfam" id="PF09339">
    <property type="entry name" value="HTH_IclR"/>
    <property type="match status" value="1"/>
</dbReference>
<dbReference type="SUPFAM" id="SSF55781">
    <property type="entry name" value="GAF domain-like"/>
    <property type="match status" value="1"/>
</dbReference>
<dbReference type="Gene3D" id="3.30.450.40">
    <property type="match status" value="1"/>
</dbReference>
<dbReference type="InterPro" id="IPR036388">
    <property type="entry name" value="WH-like_DNA-bd_sf"/>
</dbReference>
<dbReference type="PANTHER" id="PTHR30136">
    <property type="entry name" value="HELIX-TURN-HELIX TRANSCRIPTIONAL REGULATOR, ICLR FAMILY"/>
    <property type="match status" value="1"/>
</dbReference>
<reference evidence="7" key="1">
    <citation type="journal article" date="2019" name="Int. J. Syst. Evol. Microbiol.">
        <title>The Global Catalogue of Microorganisms (GCM) 10K type strain sequencing project: providing services to taxonomists for standard genome sequencing and annotation.</title>
        <authorList>
            <consortium name="The Broad Institute Genomics Platform"/>
            <consortium name="The Broad Institute Genome Sequencing Center for Infectious Disease"/>
            <person name="Wu L."/>
            <person name="Ma J."/>
        </authorList>
    </citation>
    <scope>NUCLEOTIDE SEQUENCE [LARGE SCALE GENOMIC DNA]</scope>
    <source>
        <strain evidence="7">CCUG 56401</strain>
    </source>
</reference>
<dbReference type="InterPro" id="IPR029016">
    <property type="entry name" value="GAF-like_dom_sf"/>
</dbReference>
<evidence type="ECO:0000259" key="4">
    <source>
        <dbReference type="PROSITE" id="PS51077"/>
    </source>
</evidence>
<dbReference type="InterPro" id="IPR005471">
    <property type="entry name" value="Tscrpt_reg_IclR_N"/>
</dbReference>
<evidence type="ECO:0000256" key="2">
    <source>
        <dbReference type="ARBA" id="ARBA00023125"/>
    </source>
</evidence>
<comment type="caution">
    <text evidence="6">The sequence shown here is derived from an EMBL/GenBank/DDBJ whole genome shotgun (WGS) entry which is preliminary data.</text>
</comment>
<dbReference type="PROSITE" id="PS51077">
    <property type="entry name" value="HTH_ICLR"/>
    <property type="match status" value="1"/>
</dbReference>
<organism evidence="6 7">
    <name type="scientific">Saccharopolyspora rosea</name>
    <dbReference type="NCBI Taxonomy" id="524884"/>
    <lineage>
        <taxon>Bacteria</taxon>
        <taxon>Bacillati</taxon>
        <taxon>Actinomycetota</taxon>
        <taxon>Actinomycetes</taxon>
        <taxon>Pseudonocardiales</taxon>
        <taxon>Pseudonocardiaceae</taxon>
        <taxon>Saccharopolyspora</taxon>
    </lineage>
</organism>
<accession>A0ABW3FKW8</accession>
<dbReference type="SMART" id="SM00346">
    <property type="entry name" value="HTH_ICLR"/>
    <property type="match status" value="1"/>
</dbReference>
<dbReference type="InterPro" id="IPR036390">
    <property type="entry name" value="WH_DNA-bd_sf"/>
</dbReference>
<keyword evidence="1" id="KW-0805">Transcription regulation</keyword>
<evidence type="ECO:0000259" key="5">
    <source>
        <dbReference type="PROSITE" id="PS51078"/>
    </source>
</evidence>
<keyword evidence="3" id="KW-0804">Transcription</keyword>
<proteinExistence type="predicted"/>
<dbReference type="EMBL" id="JBHTIW010000001">
    <property type="protein sequence ID" value="MFD0918589.1"/>
    <property type="molecule type" value="Genomic_DNA"/>
</dbReference>
<name>A0ABW3FKW8_9PSEU</name>
<sequence>MKPLETVDRALQLLQAFDRDHRELSVGELADALQVHHSNASRLAATLALRGFLERAGERYRVGPELRRLGMLGFLDQDLVTEARPIMNRLVERTGETVALSTLDGDHAVDVAESPGTHVIGARQWIGRRYPLHATSDGKVFLAFAAPLEPDAPLKPLTERTITDPERLKSELDEVRERGWATARSELETGMCGVAAPVFGSGGHCVAALNITGPDYRMPDHVVGDLGTACRDAADELSARLGHGA</sequence>
<evidence type="ECO:0000313" key="7">
    <source>
        <dbReference type="Proteomes" id="UP001597018"/>
    </source>
</evidence>
<keyword evidence="2" id="KW-0238">DNA-binding</keyword>